<dbReference type="RefSeq" id="WP_035282975.1">
    <property type="nucleotide sequence ID" value="NZ_AYXG01000103.1"/>
</dbReference>
<dbReference type="Proteomes" id="UP000019277">
    <property type="component" value="Unassembled WGS sequence"/>
</dbReference>
<dbReference type="PATRIC" id="fig|909613.9.peg.3048"/>
<dbReference type="STRING" id="909613.UO65_3046"/>
<dbReference type="OrthoDB" id="9058532at2"/>
<reference evidence="2 3" key="1">
    <citation type="journal article" date="2014" name="Genome Announc.">
        <title>Draft Genome Sequence of the Antitrypanosomally Active Sponge-Associated Bacterium Actinokineospora sp. Strain EG49.</title>
        <authorList>
            <person name="Harjes J."/>
            <person name="Ryu T."/>
            <person name="Abdelmohsen U.R."/>
            <person name="Moitinho-Silva L."/>
            <person name="Horn H."/>
            <person name="Ravasi T."/>
            <person name="Hentschel U."/>
        </authorList>
    </citation>
    <scope>NUCLEOTIDE SEQUENCE [LARGE SCALE GENOMIC DNA]</scope>
    <source>
        <strain evidence="2 3">EG49</strain>
    </source>
</reference>
<dbReference type="PANTHER" id="PTHR48228">
    <property type="entry name" value="SUCCINYL-COA--D-CITRAMALATE COA-TRANSFERASE"/>
    <property type="match status" value="1"/>
</dbReference>
<keyword evidence="3" id="KW-1185">Reference proteome</keyword>
<dbReference type="Gene3D" id="3.40.50.10540">
    <property type="entry name" value="Crotonobetainyl-coa:carnitine coa-transferase, domain 1"/>
    <property type="match status" value="1"/>
</dbReference>
<dbReference type="SUPFAM" id="SSF89796">
    <property type="entry name" value="CoA-transferase family III (CaiB/BaiF)"/>
    <property type="match status" value="2"/>
</dbReference>
<evidence type="ECO:0000313" key="2">
    <source>
        <dbReference type="EMBL" id="EWC61688.1"/>
    </source>
</evidence>
<dbReference type="EMBL" id="AYXG01000103">
    <property type="protein sequence ID" value="EWC61688.1"/>
    <property type="molecule type" value="Genomic_DNA"/>
</dbReference>
<dbReference type="AlphaFoldDB" id="W7IMS4"/>
<accession>W7IMS4</accession>
<evidence type="ECO:0000313" key="3">
    <source>
        <dbReference type="Proteomes" id="UP000019277"/>
    </source>
</evidence>
<evidence type="ECO:0000256" key="1">
    <source>
        <dbReference type="SAM" id="MobiDB-lite"/>
    </source>
</evidence>
<name>W7IMS4_9PSEU</name>
<dbReference type="InterPro" id="IPR023606">
    <property type="entry name" value="CoA-Trfase_III_dom_1_sf"/>
</dbReference>
<comment type="caution">
    <text evidence="2">The sequence shown here is derived from an EMBL/GenBank/DDBJ whole genome shotgun (WGS) entry which is preliminary data.</text>
</comment>
<protein>
    <submittedName>
        <fullName evidence="2">CAIB/BAIF family protein</fullName>
    </submittedName>
</protein>
<organism evidence="2 3">
    <name type="scientific">Actinokineospora spheciospongiae</name>
    <dbReference type="NCBI Taxonomy" id="909613"/>
    <lineage>
        <taxon>Bacteria</taxon>
        <taxon>Bacillati</taxon>
        <taxon>Actinomycetota</taxon>
        <taxon>Actinomycetes</taxon>
        <taxon>Pseudonocardiales</taxon>
        <taxon>Pseudonocardiaceae</taxon>
        <taxon>Actinokineospora</taxon>
    </lineage>
</organism>
<dbReference type="GO" id="GO:0003824">
    <property type="term" value="F:catalytic activity"/>
    <property type="evidence" value="ECO:0007669"/>
    <property type="project" value="InterPro"/>
</dbReference>
<dbReference type="eggNOG" id="COG1804">
    <property type="taxonomic scope" value="Bacteria"/>
</dbReference>
<gene>
    <name evidence="2" type="ORF">UO65_3046</name>
</gene>
<proteinExistence type="predicted"/>
<sequence>MTGAGERVVAGPFRVAHAAAWCVRRVTGAAAELLRERGTDPGPVSVDLLHAVESFRSERHLLVDGASPGPVWAPLSGDYGAADGWVRLHCNHPHHEAAARSVLGDDVAAGVLRRPAEQVADLVLAAGGAAAALRPAARWRGHPQGVAVAAEPLVAVDRVGDGSARPLPRADRPLAGVRVLDLTHVIAGPVCGRTLAAHGADVLHVGAAHLPTAHPLAVDTGFGKRTTHLDLRAEENRAVLRALLADGDVLVQSFRPDSLAAKGFGERDLPPGAILVSLSAYGHSGPWRTRRGFDSLVQLATGIAAGADEPVPLPAQALDHGTGWLAAFGVITALRRRAVEGGTWHVRVSLARTAHWLDGLGRIDSTEHGGPVDAYLSEVDSAFGRLRHVRVPGGLPGSPPRWDSAPRTPGADPAQWW</sequence>
<dbReference type="InterPro" id="IPR003673">
    <property type="entry name" value="CoA-Trfase_fam_III"/>
</dbReference>
<dbReference type="InterPro" id="IPR050509">
    <property type="entry name" value="CoA-transferase_III"/>
</dbReference>
<feature type="region of interest" description="Disordered" evidence="1">
    <location>
        <begin position="392"/>
        <end position="417"/>
    </location>
</feature>
<dbReference type="Pfam" id="PF02515">
    <property type="entry name" value="CoA_transf_3"/>
    <property type="match status" value="1"/>
</dbReference>
<dbReference type="PANTHER" id="PTHR48228:SF4">
    <property type="entry name" value="BLR3030 PROTEIN"/>
    <property type="match status" value="1"/>
</dbReference>